<dbReference type="GO" id="GO:0008270">
    <property type="term" value="F:zinc ion binding"/>
    <property type="evidence" value="ECO:0007669"/>
    <property type="project" value="InterPro"/>
</dbReference>
<dbReference type="GO" id="GO:0003677">
    <property type="term" value="F:DNA binding"/>
    <property type="evidence" value="ECO:0007669"/>
    <property type="project" value="UniProtKB-KW"/>
</dbReference>
<organism evidence="8 9">
    <name type="scientific">Aspergillus oryzae</name>
    <name type="common">Yellow koji mold</name>
    <dbReference type="NCBI Taxonomy" id="5062"/>
    <lineage>
        <taxon>Eukaryota</taxon>
        <taxon>Fungi</taxon>
        <taxon>Dikarya</taxon>
        <taxon>Ascomycota</taxon>
        <taxon>Pezizomycotina</taxon>
        <taxon>Eurotiomycetes</taxon>
        <taxon>Eurotiomycetidae</taxon>
        <taxon>Eurotiales</taxon>
        <taxon>Aspergillaceae</taxon>
        <taxon>Aspergillus</taxon>
        <taxon>Aspergillus subgen. Circumdati</taxon>
    </lineage>
</organism>
<keyword evidence="4" id="KW-0238">DNA-binding</keyword>
<evidence type="ECO:0000256" key="5">
    <source>
        <dbReference type="ARBA" id="ARBA00023163"/>
    </source>
</evidence>
<keyword evidence="3" id="KW-0805">Transcription regulation</keyword>
<keyword evidence="6" id="KW-0539">Nucleus</keyword>
<evidence type="ECO:0000313" key="9">
    <source>
        <dbReference type="Proteomes" id="UP001165205"/>
    </source>
</evidence>
<dbReference type="GO" id="GO:0000981">
    <property type="term" value="F:DNA-binding transcription factor activity, RNA polymerase II-specific"/>
    <property type="evidence" value="ECO:0007669"/>
    <property type="project" value="InterPro"/>
</dbReference>
<dbReference type="EMBL" id="BSYA01000224">
    <property type="protein sequence ID" value="GMG37074.1"/>
    <property type="molecule type" value="Genomic_DNA"/>
</dbReference>
<comment type="caution">
    <text evidence="8">The sequence shown here is derived from an EMBL/GenBank/DDBJ whole genome shotgun (WGS) entry which is preliminary data.</text>
</comment>
<dbReference type="AlphaFoldDB" id="A0AAN4YWW4"/>
<evidence type="ECO:0000256" key="4">
    <source>
        <dbReference type="ARBA" id="ARBA00023125"/>
    </source>
</evidence>
<keyword evidence="2" id="KW-0862">Zinc</keyword>
<dbReference type="PANTHER" id="PTHR36206:SF16">
    <property type="entry name" value="TRANSCRIPTION FACTOR DOMAIN-CONTAINING PROTEIN-RELATED"/>
    <property type="match status" value="1"/>
</dbReference>
<dbReference type="InterPro" id="IPR052360">
    <property type="entry name" value="Transcr_Regulatory_Proteins"/>
</dbReference>
<dbReference type="CDD" id="cd00067">
    <property type="entry name" value="GAL4"/>
    <property type="match status" value="1"/>
</dbReference>
<evidence type="ECO:0000256" key="3">
    <source>
        <dbReference type="ARBA" id="ARBA00023015"/>
    </source>
</evidence>
<proteinExistence type="predicted"/>
<gene>
    <name evidence="8" type="ORF">Aory04_001200600</name>
</gene>
<evidence type="ECO:0000313" key="8">
    <source>
        <dbReference type="EMBL" id="GMG37074.1"/>
    </source>
</evidence>
<dbReference type="InterPro" id="IPR001138">
    <property type="entry name" value="Zn2Cys6_DnaBD"/>
</dbReference>
<keyword evidence="5" id="KW-0804">Transcription</keyword>
<protein>
    <submittedName>
        <fullName evidence="8">Unnamed protein product</fullName>
    </submittedName>
</protein>
<dbReference type="Pfam" id="PF11951">
    <property type="entry name" value="Fungal_trans_2"/>
    <property type="match status" value="1"/>
</dbReference>
<feature type="region of interest" description="Disordered" evidence="7">
    <location>
        <begin position="619"/>
        <end position="643"/>
    </location>
</feature>
<accession>A0AAN4YWW4</accession>
<evidence type="ECO:0000256" key="2">
    <source>
        <dbReference type="ARBA" id="ARBA00022833"/>
    </source>
</evidence>
<reference evidence="8" key="1">
    <citation type="submission" date="2023-04" db="EMBL/GenBank/DDBJ databases">
        <title>Aspergillus oryzae NBRC 4228.</title>
        <authorList>
            <person name="Ichikawa N."/>
            <person name="Sato H."/>
            <person name="Tonouchi N."/>
        </authorList>
    </citation>
    <scope>NUCLEOTIDE SEQUENCE</scope>
    <source>
        <strain evidence="8">NBRC 4228</strain>
    </source>
</reference>
<dbReference type="PANTHER" id="PTHR36206">
    <property type="entry name" value="ASPERCRYPTIN BIOSYNTHESIS CLUSTER-SPECIFIC TRANSCRIPTION REGULATOR ATNN-RELATED"/>
    <property type="match status" value="1"/>
</dbReference>
<evidence type="ECO:0000256" key="6">
    <source>
        <dbReference type="ARBA" id="ARBA00023242"/>
    </source>
</evidence>
<name>A0AAN4YWW4_ASPOZ</name>
<sequence>MKSQDLPQDILVDALKAPQTQRIREEKMCHVNLSTHSSGDTSMTLLKGELAAKYEGFDVARMIYRTCPDQGDVLAWHIVLSSNSWHAIAGPRMLIVDIGAGTADRVQEQKPSRLPLSSDESKETHQHAHSVSYAALISATEYNDATARRIKCDEAPTKCNNCTSTGLKCEGYDLCRLPIKRKSPLGRIPEVELCLAWVPTADERRCFSYFQYRSIPSLAGFFDSQLWQQLALQMSRADPAVYHAANALSALHEDSETTKLLLVGENLRRPLHRFALEQASRSFALLNRRCASQDPERVEIVLICCLLFVLAELLLGQYTRALQHLRGGLRILKEAQNTQKQCIPPCVIQAFRQLDVQSAHFGSGPLLFANDGLKELSDEDFRRPLHRLEDVRHNMSSLLHAGVHFLANRWRLSSTEVQTNYGKLCLKQQRILSLYTRFRHQFETFYDRYYPSLSYRAQQSADIVRLQYRSQLVAVKTCLMKKPVPNDLIPEYEALLLAHEAYMAKFSERPTITLDLGIIPGLHTVAVNCPRYPLRLRAIKALLAWPHYEGIISSTFAASIAIVSLKAELEAKDQKGTSCVIGEAEEKLARYLFDTVTSTQNIPNWTTVRASRFLEHYKETKPSPVPESNQKSDTHRQKKLVYR</sequence>
<evidence type="ECO:0000256" key="1">
    <source>
        <dbReference type="ARBA" id="ARBA00022723"/>
    </source>
</evidence>
<keyword evidence="1" id="KW-0479">Metal-binding</keyword>
<dbReference type="InterPro" id="IPR021858">
    <property type="entry name" value="Fun_TF"/>
</dbReference>
<evidence type="ECO:0000256" key="7">
    <source>
        <dbReference type="SAM" id="MobiDB-lite"/>
    </source>
</evidence>
<dbReference type="Proteomes" id="UP001165205">
    <property type="component" value="Unassembled WGS sequence"/>
</dbReference>